<dbReference type="EMBL" id="JACIEP010000033">
    <property type="protein sequence ID" value="MBB4038351.1"/>
    <property type="molecule type" value="Genomic_DNA"/>
</dbReference>
<organism evidence="6 7">
    <name type="scientific">Dysgonomonas hofstadii</name>
    <dbReference type="NCBI Taxonomy" id="637886"/>
    <lineage>
        <taxon>Bacteria</taxon>
        <taxon>Pseudomonadati</taxon>
        <taxon>Bacteroidota</taxon>
        <taxon>Bacteroidia</taxon>
        <taxon>Bacteroidales</taxon>
        <taxon>Dysgonomonadaceae</taxon>
        <taxon>Dysgonomonas</taxon>
    </lineage>
</organism>
<keyword evidence="5" id="KW-0812">Transmembrane</keyword>
<feature type="compositionally biased region" description="Basic and acidic residues" evidence="4">
    <location>
        <begin position="195"/>
        <end position="222"/>
    </location>
</feature>
<accession>A0A840CTL3</accession>
<evidence type="ECO:0000313" key="7">
    <source>
        <dbReference type="Proteomes" id="UP000555103"/>
    </source>
</evidence>
<dbReference type="GO" id="GO:0005829">
    <property type="term" value="C:cytosol"/>
    <property type="evidence" value="ECO:0007669"/>
    <property type="project" value="TreeGrafter"/>
</dbReference>
<evidence type="ECO:0000256" key="1">
    <source>
        <dbReference type="ARBA" id="ARBA00010529"/>
    </source>
</evidence>
<dbReference type="SMART" id="SM00411">
    <property type="entry name" value="BHL"/>
    <property type="match status" value="1"/>
</dbReference>
<feature type="region of interest" description="Disordered" evidence="4">
    <location>
        <begin position="118"/>
        <end position="143"/>
    </location>
</feature>
<feature type="compositionally biased region" description="Basic and acidic residues" evidence="4">
    <location>
        <begin position="279"/>
        <end position="292"/>
    </location>
</feature>
<feature type="region of interest" description="Disordered" evidence="4">
    <location>
        <begin position="279"/>
        <end position="317"/>
    </location>
</feature>
<feature type="transmembrane region" description="Helical" evidence="5">
    <location>
        <begin position="241"/>
        <end position="262"/>
    </location>
</feature>
<evidence type="ECO:0000256" key="2">
    <source>
        <dbReference type="ARBA" id="ARBA00023125"/>
    </source>
</evidence>
<dbReference type="InterPro" id="IPR000119">
    <property type="entry name" value="Hist_DNA-bd"/>
</dbReference>
<gene>
    <name evidence="6" type="ORF">GGR21_004285</name>
</gene>
<sequence>MNERLNLQDLIDLLAKKKEITKKDAETFLRELVAVISENIESNEPVKIKDFGTFKLVKVNPRRSVDVNTGEAIEIAAHYKLSFTPEKSLKEAINRPFAHFESVILEDGVSFEDVEKTEEAVIDDDNAEDTDDTDTTEEIKVENEPLAIYQAIEEIESEKEESKAERPTPVQEETEITSELQEESKEPEAELNPDEEPRERITEESITQREEETQISPEKEAETEVADALQERNRRKRRRRLITLGSFIFIIIAAFAVCALFFQEIAQYLTDGPADREPKELVEKAGEPKKENTLIPDSLAANKVDSVKSTTTQQEEKADINKPIGAAIIKRGDTMRNIALEHYGHKSFWIYIYEENKDKIKNPNNVPLGTRLVLPSPAKYNIDATNKESIEKAKAAESKLITSMGL</sequence>
<evidence type="ECO:0000256" key="5">
    <source>
        <dbReference type="SAM" id="Phobius"/>
    </source>
</evidence>
<dbReference type="GO" id="GO:0003677">
    <property type="term" value="F:DNA binding"/>
    <property type="evidence" value="ECO:0007669"/>
    <property type="project" value="UniProtKB-KW"/>
</dbReference>
<proteinExistence type="inferred from homology"/>
<comment type="similarity">
    <text evidence="1 3">Belongs to the bacterial histone-like protein family.</text>
</comment>
<dbReference type="PANTHER" id="PTHR33175">
    <property type="entry name" value="DNA-BINDING PROTEIN HU"/>
    <property type="match status" value="1"/>
</dbReference>
<keyword evidence="2 6" id="KW-0238">DNA-binding</keyword>
<reference evidence="6 7" key="1">
    <citation type="submission" date="2020-08" db="EMBL/GenBank/DDBJ databases">
        <title>Genomic Encyclopedia of Type Strains, Phase IV (KMG-IV): sequencing the most valuable type-strain genomes for metagenomic binning, comparative biology and taxonomic classification.</title>
        <authorList>
            <person name="Goeker M."/>
        </authorList>
    </citation>
    <scope>NUCLEOTIDE SEQUENCE [LARGE SCALE GENOMIC DNA]</scope>
    <source>
        <strain evidence="6 7">DSM 104969</strain>
    </source>
</reference>
<dbReference type="GO" id="GO:0030527">
    <property type="term" value="F:structural constituent of chromatin"/>
    <property type="evidence" value="ECO:0007669"/>
    <property type="project" value="InterPro"/>
</dbReference>
<evidence type="ECO:0000256" key="4">
    <source>
        <dbReference type="SAM" id="MobiDB-lite"/>
    </source>
</evidence>
<evidence type="ECO:0000313" key="6">
    <source>
        <dbReference type="EMBL" id="MBB4038351.1"/>
    </source>
</evidence>
<dbReference type="Gene3D" id="4.10.520.10">
    <property type="entry name" value="IHF-like DNA-binding proteins"/>
    <property type="match status" value="1"/>
</dbReference>
<dbReference type="Pfam" id="PF00216">
    <property type="entry name" value="Bac_DNA_binding"/>
    <property type="match status" value="1"/>
</dbReference>
<dbReference type="InterPro" id="IPR036779">
    <property type="entry name" value="LysM_dom_sf"/>
</dbReference>
<dbReference type="CDD" id="cd13832">
    <property type="entry name" value="IHF"/>
    <property type="match status" value="1"/>
</dbReference>
<dbReference type="Gene3D" id="3.10.350.10">
    <property type="entry name" value="LysM domain"/>
    <property type="match status" value="1"/>
</dbReference>
<name>A0A840CTL3_9BACT</name>
<dbReference type="SUPFAM" id="SSF47729">
    <property type="entry name" value="IHF-like DNA-binding proteins"/>
    <property type="match status" value="1"/>
</dbReference>
<dbReference type="PANTHER" id="PTHR33175:SF2">
    <property type="entry name" value="INTEGRATION HOST FACTOR SUBUNIT ALPHA"/>
    <property type="match status" value="1"/>
</dbReference>
<dbReference type="InterPro" id="IPR010992">
    <property type="entry name" value="IHF-like_DNA-bd_dom_sf"/>
</dbReference>
<dbReference type="AlphaFoldDB" id="A0A840CTL3"/>
<feature type="compositionally biased region" description="Acidic residues" evidence="4">
    <location>
        <begin position="120"/>
        <end position="136"/>
    </location>
</feature>
<dbReference type="Proteomes" id="UP000555103">
    <property type="component" value="Unassembled WGS sequence"/>
</dbReference>
<feature type="region of interest" description="Disordered" evidence="4">
    <location>
        <begin position="155"/>
        <end position="225"/>
    </location>
</feature>
<evidence type="ECO:0000256" key="3">
    <source>
        <dbReference type="RuleBase" id="RU003939"/>
    </source>
</evidence>
<protein>
    <submittedName>
        <fullName evidence="6">Nucleoid DNA-binding protein/nucleoid-associated protein YgaU</fullName>
    </submittedName>
</protein>
<keyword evidence="7" id="KW-1185">Reference proteome</keyword>
<dbReference type="RefSeq" id="WP_183309133.1">
    <property type="nucleotide sequence ID" value="NZ_JACIEP010000033.1"/>
</dbReference>
<keyword evidence="5" id="KW-0472">Membrane</keyword>
<comment type="caution">
    <text evidence="6">The sequence shown here is derived from an EMBL/GenBank/DDBJ whole genome shotgun (WGS) entry which is preliminary data.</text>
</comment>
<keyword evidence="5" id="KW-1133">Transmembrane helix</keyword>